<proteinExistence type="predicted"/>
<evidence type="ECO:0000313" key="2">
    <source>
        <dbReference type="EMBL" id="KAJ1362319.1"/>
    </source>
</evidence>
<name>A0AAD5QUS9_PARTN</name>
<dbReference type="AlphaFoldDB" id="A0AAD5QUS9"/>
<dbReference type="Proteomes" id="UP001196413">
    <property type="component" value="Unassembled WGS sequence"/>
</dbReference>
<organism evidence="2 3">
    <name type="scientific">Parelaphostrongylus tenuis</name>
    <name type="common">Meningeal worm</name>
    <dbReference type="NCBI Taxonomy" id="148309"/>
    <lineage>
        <taxon>Eukaryota</taxon>
        <taxon>Metazoa</taxon>
        <taxon>Ecdysozoa</taxon>
        <taxon>Nematoda</taxon>
        <taxon>Chromadorea</taxon>
        <taxon>Rhabditida</taxon>
        <taxon>Rhabditina</taxon>
        <taxon>Rhabditomorpha</taxon>
        <taxon>Strongyloidea</taxon>
        <taxon>Metastrongylidae</taxon>
        <taxon>Parelaphostrongylus</taxon>
    </lineage>
</organism>
<protein>
    <submittedName>
        <fullName evidence="2">Uncharacterized protein</fullName>
    </submittedName>
</protein>
<keyword evidence="3" id="KW-1185">Reference proteome</keyword>
<evidence type="ECO:0000313" key="3">
    <source>
        <dbReference type="Proteomes" id="UP001196413"/>
    </source>
</evidence>
<comment type="caution">
    <text evidence="2">The sequence shown here is derived from an EMBL/GenBank/DDBJ whole genome shotgun (WGS) entry which is preliminary data.</text>
</comment>
<gene>
    <name evidence="2" type="ORF">KIN20_021843</name>
</gene>
<reference evidence="2" key="1">
    <citation type="submission" date="2021-06" db="EMBL/GenBank/DDBJ databases">
        <title>Parelaphostrongylus tenuis whole genome reference sequence.</title>
        <authorList>
            <person name="Garwood T.J."/>
            <person name="Larsen P.A."/>
            <person name="Fountain-Jones N.M."/>
            <person name="Garbe J.R."/>
            <person name="Macchietto M.G."/>
            <person name="Kania S.A."/>
            <person name="Gerhold R.W."/>
            <person name="Richards J.E."/>
            <person name="Wolf T.M."/>
        </authorList>
    </citation>
    <scope>NUCLEOTIDE SEQUENCE</scope>
    <source>
        <strain evidence="2">MNPRO001-30</strain>
        <tissue evidence="2">Meninges</tissue>
    </source>
</reference>
<feature type="region of interest" description="Disordered" evidence="1">
    <location>
        <begin position="1"/>
        <end position="30"/>
    </location>
</feature>
<dbReference type="EMBL" id="JAHQIW010004423">
    <property type="protein sequence ID" value="KAJ1362319.1"/>
    <property type="molecule type" value="Genomic_DNA"/>
</dbReference>
<sequence>MRKERLTKEAENGKEKKEKFSPEKSSKPAKEVRVSILLSRYLFCEETLKARGRVPINARRNMVWIDPLGILRQS</sequence>
<accession>A0AAD5QUS9</accession>
<evidence type="ECO:0000256" key="1">
    <source>
        <dbReference type="SAM" id="MobiDB-lite"/>
    </source>
</evidence>